<evidence type="ECO:0000313" key="1">
    <source>
        <dbReference type="EMBL" id="MFC3833411.1"/>
    </source>
</evidence>
<evidence type="ECO:0000313" key="2">
    <source>
        <dbReference type="Proteomes" id="UP001595803"/>
    </source>
</evidence>
<proteinExistence type="predicted"/>
<reference evidence="2" key="1">
    <citation type="journal article" date="2019" name="Int. J. Syst. Evol. Microbiol.">
        <title>The Global Catalogue of Microorganisms (GCM) 10K type strain sequencing project: providing services to taxonomists for standard genome sequencing and annotation.</title>
        <authorList>
            <consortium name="The Broad Institute Genomics Platform"/>
            <consortium name="The Broad Institute Genome Sequencing Center for Infectious Disease"/>
            <person name="Wu L."/>
            <person name="Ma J."/>
        </authorList>
    </citation>
    <scope>NUCLEOTIDE SEQUENCE [LARGE SCALE GENOMIC DNA]</scope>
    <source>
        <strain evidence="2">CCTCC AB 2017081</strain>
    </source>
</reference>
<dbReference type="EMBL" id="JBHRZG010000011">
    <property type="protein sequence ID" value="MFC3833411.1"/>
    <property type="molecule type" value="Genomic_DNA"/>
</dbReference>
<organism evidence="1 2">
    <name type="scientific">Deinococcus rufus</name>
    <dbReference type="NCBI Taxonomy" id="2136097"/>
    <lineage>
        <taxon>Bacteria</taxon>
        <taxon>Thermotogati</taxon>
        <taxon>Deinococcota</taxon>
        <taxon>Deinococci</taxon>
        <taxon>Deinococcales</taxon>
        <taxon>Deinococcaceae</taxon>
        <taxon>Deinococcus</taxon>
    </lineage>
</organism>
<gene>
    <name evidence="1" type="ORF">ACFOSB_11140</name>
</gene>
<name>A0ABV7ZAU7_9DEIO</name>
<protein>
    <submittedName>
        <fullName evidence="1">Uncharacterized protein</fullName>
    </submittedName>
</protein>
<keyword evidence="2" id="KW-1185">Reference proteome</keyword>
<accession>A0ABV7ZAU7</accession>
<dbReference type="Proteomes" id="UP001595803">
    <property type="component" value="Unassembled WGS sequence"/>
</dbReference>
<sequence length="153" mass="16105">MHLMILTADSARPTPAAGQPLRGATESFARGRRTAWLVGAMTHQCTRRALIAEVPLDPQVVERALLASYAQAFPGLQDDPETLAGLREVHSICADSRVGSVVTPVVRGFQIRPPDAVSVAAAAALVEGAVAGLLALAAGTYRYVLGQPWPSPR</sequence>
<comment type="caution">
    <text evidence="1">The sequence shown here is derived from an EMBL/GenBank/DDBJ whole genome shotgun (WGS) entry which is preliminary data.</text>
</comment>
<dbReference type="RefSeq" id="WP_380101941.1">
    <property type="nucleotide sequence ID" value="NZ_JBHRZG010000011.1"/>
</dbReference>